<protein>
    <submittedName>
        <fullName evidence="1">Uncharacterized protein</fullName>
    </submittedName>
</protein>
<dbReference type="NCBIfam" id="NF041635">
    <property type="entry name" value="STM3941_fam"/>
    <property type="match status" value="1"/>
</dbReference>
<sequence>MGILLFFFSLWAIYSLRKDRYVGMIISDEGITDLSTGYRIGTVLWNDVTKIKVMDDLENLNYKYVVLVVKNPNQYIMQEPTAIKKRSLMLKLHQYGSPICFSIRALDCSFKELYAVIISRYQAIRGVNAVIVSD</sequence>
<dbReference type="Proteomes" id="UP000262954">
    <property type="component" value="Unassembled WGS sequence"/>
</dbReference>
<dbReference type="InterPro" id="IPR048136">
    <property type="entry name" value="STM3941-like"/>
</dbReference>
<proteinExistence type="predicted"/>
<evidence type="ECO:0000313" key="1">
    <source>
        <dbReference type="EMBL" id="HBJ09599.1"/>
    </source>
</evidence>
<organism evidence="1 2">
    <name type="scientific">Coprobacter fastidiosus</name>
    <dbReference type="NCBI Taxonomy" id="1099853"/>
    <lineage>
        <taxon>Bacteria</taxon>
        <taxon>Pseudomonadati</taxon>
        <taxon>Bacteroidota</taxon>
        <taxon>Bacteroidia</taxon>
        <taxon>Bacteroidales</taxon>
        <taxon>Barnesiellaceae</taxon>
        <taxon>Coprobacter</taxon>
    </lineage>
</organism>
<comment type="caution">
    <text evidence="1">The sequence shown here is derived from an EMBL/GenBank/DDBJ whole genome shotgun (WGS) entry which is preliminary data.</text>
</comment>
<evidence type="ECO:0000313" key="2">
    <source>
        <dbReference type="Proteomes" id="UP000262954"/>
    </source>
</evidence>
<dbReference type="EMBL" id="DNWC01000147">
    <property type="protein sequence ID" value="HBJ09599.1"/>
    <property type="molecule type" value="Genomic_DNA"/>
</dbReference>
<accession>A0A354M510</accession>
<reference evidence="1 2" key="1">
    <citation type="journal article" date="2018" name="Nat. Biotechnol.">
        <title>A standardized bacterial taxonomy based on genome phylogeny substantially revises the tree of life.</title>
        <authorList>
            <person name="Parks D.H."/>
            <person name="Chuvochina M."/>
            <person name="Waite D.W."/>
            <person name="Rinke C."/>
            <person name="Skarshewski A."/>
            <person name="Chaumeil P.A."/>
            <person name="Hugenholtz P."/>
        </authorList>
    </citation>
    <scope>NUCLEOTIDE SEQUENCE [LARGE SCALE GENOMIC DNA]</scope>
    <source>
        <strain evidence="1">UBA11482</strain>
    </source>
</reference>
<gene>
    <name evidence="1" type="ORF">DDY73_11415</name>
</gene>
<name>A0A354M510_9BACT</name>
<dbReference type="AlphaFoldDB" id="A0A354M510"/>